<dbReference type="OrthoDB" id="17066at2759"/>
<feature type="compositionally biased region" description="Polar residues" evidence="1">
    <location>
        <begin position="9"/>
        <end position="34"/>
    </location>
</feature>
<keyword evidence="3" id="KW-1185">Reference proteome</keyword>
<evidence type="ECO:0000313" key="2">
    <source>
        <dbReference type="EMBL" id="KLO14222.1"/>
    </source>
</evidence>
<organism evidence="2 3">
    <name type="scientific">Schizopora paradoxa</name>
    <dbReference type="NCBI Taxonomy" id="27342"/>
    <lineage>
        <taxon>Eukaryota</taxon>
        <taxon>Fungi</taxon>
        <taxon>Dikarya</taxon>
        <taxon>Basidiomycota</taxon>
        <taxon>Agaricomycotina</taxon>
        <taxon>Agaricomycetes</taxon>
        <taxon>Hymenochaetales</taxon>
        <taxon>Schizoporaceae</taxon>
        <taxon>Schizopora</taxon>
    </lineage>
</organism>
<gene>
    <name evidence="2" type="ORF">SCHPADRAFT_996811</name>
</gene>
<reference evidence="2 3" key="1">
    <citation type="submission" date="2015-04" db="EMBL/GenBank/DDBJ databases">
        <title>Complete genome sequence of Schizopora paradoxa KUC8140, a cosmopolitan wood degrader in East Asia.</title>
        <authorList>
            <consortium name="DOE Joint Genome Institute"/>
            <person name="Min B."/>
            <person name="Park H."/>
            <person name="Jang Y."/>
            <person name="Kim J.-J."/>
            <person name="Kim K.H."/>
            <person name="Pangilinan J."/>
            <person name="Lipzen A."/>
            <person name="Riley R."/>
            <person name="Grigoriev I.V."/>
            <person name="Spatafora J.W."/>
            <person name="Choi I.-G."/>
        </authorList>
    </citation>
    <scope>NUCLEOTIDE SEQUENCE [LARGE SCALE GENOMIC DNA]</scope>
    <source>
        <strain evidence="2 3">KUC8140</strain>
    </source>
</reference>
<proteinExistence type="predicted"/>
<name>A0A0H2RRJ0_9AGAM</name>
<feature type="region of interest" description="Disordered" evidence="1">
    <location>
        <begin position="1"/>
        <end position="34"/>
    </location>
</feature>
<dbReference type="STRING" id="27342.A0A0H2RRJ0"/>
<dbReference type="EMBL" id="KQ085947">
    <property type="protein sequence ID" value="KLO14222.1"/>
    <property type="molecule type" value="Genomic_DNA"/>
</dbReference>
<dbReference type="InParanoid" id="A0A0H2RRJ0"/>
<protein>
    <submittedName>
        <fullName evidence="2">Uncharacterized protein</fullName>
    </submittedName>
</protein>
<dbReference type="Proteomes" id="UP000053477">
    <property type="component" value="Unassembled WGS sequence"/>
</dbReference>
<sequence length="232" mass="26955">MSKRLASFNRASTPTKTPVKQVQADASPSPSRLTESTYHRKVRSLLQDLRTICRSWDELVKIDGLRAVTTLVDTRTDLDNVLGSLPDGKNPTSFIVSWRIETMEQCIETISAVISKLRKQYSKMNTVMDTLEEVFFEACKMKGFTWAQEEPLWCTWPLEKFVNEIPALLQPYGRSLQEQIEIAEDLRSHNLTFEESRKLVVSWTSQSYLEADDWTREWEELCAVEVDRWNIR</sequence>
<evidence type="ECO:0000256" key="1">
    <source>
        <dbReference type="SAM" id="MobiDB-lite"/>
    </source>
</evidence>
<evidence type="ECO:0000313" key="3">
    <source>
        <dbReference type="Proteomes" id="UP000053477"/>
    </source>
</evidence>
<dbReference type="AlphaFoldDB" id="A0A0H2RRJ0"/>
<accession>A0A0H2RRJ0</accession>